<dbReference type="Ensembl" id="ENSENLT00000026072.1">
    <property type="protein sequence ID" value="ENSENLP00000025271.1"/>
    <property type="gene ID" value="ENSENLG00000011390.1"/>
</dbReference>
<organism evidence="3 4">
    <name type="scientific">Echeneis naucrates</name>
    <name type="common">Live sharksucker</name>
    <dbReference type="NCBI Taxonomy" id="173247"/>
    <lineage>
        <taxon>Eukaryota</taxon>
        <taxon>Metazoa</taxon>
        <taxon>Chordata</taxon>
        <taxon>Craniata</taxon>
        <taxon>Vertebrata</taxon>
        <taxon>Euteleostomi</taxon>
        <taxon>Actinopterygii</taxon>
        <taxon>Neopterygii</taxon>
        <taxon>Teleostei</taxon>
        <taxon>Neoteleostei</taxon>
        <taxon>Acanthomorphata</taxon>
        <taxon>Carangaria</taxon>
        <taxon>Carangiformes</taxon>
        <taxon>Echeneidae</taxon>
        <taxon>Echeneis</taxon>
    </lineage>
</organism>
<name>A0A665V0N3_ECHNA</name>
<dbReference type="Gene3D" id="3.10.20.90">
    <property type="entry name" value="Phosphatidylinositol 3-kinase Catalytic Subunit, Chain A, domain 1"/>
    <property type="match status" value="1"/>
</dbReference>
<dbReference type="SUPFAM" id="SSF54236">
    <property type="entry name" value="Ubiquitin-like"/>
    <property type="match status" value="1"/>
</dbReference>
<reference evidence="3" key="1">
    <citation type="submission" date="2021-04" db="EMBL/GenBank/DDBJ databases">
        <authorList>
            <consortium name="Wellcome Sanger Institute Data Sharing"/>
        </authorList>
    </citation>
    <scope>NUCLEOTIDE SEQUENCE [LARGE SCALE GENOMIC DNA]</scope>
</reference>
<reference evidence="3" key="2">
    <citation type="submission" date="2025-08" db="UniProtKB">
        <authorList>
            <consortium name="Ensembl"/>
        </authorList>
    </citation>
    <scope>IDENTIFICATION</scope>
</reference>
<protein>
    <submittedName>
        <fullName evidence="3">Ras association domain-containing protein 10-like</fullName>
    </submittedName>
</protein>
<dbReference type="SMART" id="SM00314">
    <property type="entry name" value="RA"/>
    <property type="match status" value="1"/>
</dbReference>
<gene>
    <name evidence="3" type="primary">rassf10b</name>
</gene>
<dbReference type="PANTHER" id="PTHR15286">
    <property type="entry name" value="RAS-ASSOCIATING DOMAIN CONTAINING PROTEIN"/>
    <property type="match status" value="1"/>
</dbReference>
<evidence type="ECO:0000313" key="3">
    <source>
        <dbReference type="Ensembl" id="ENSENLP00000025271.1"/>
    </source>
</evidence>
<dbReference type="OMA" id="HRWMQRR"/>
<feature type="domain" description="Ras-associating" evidence="2">
    <location>
        <begin position="1"/>
        <end position="93"/>
    </location>
</feature>
<dbReference type="InterPro" id="IPR048945">
    <property type="entry name" value="RASSF8/10_RA"/>
</dbReference>
<proteinExistence type="predicted"/>
<dbReference type="Proteomes" id="UP000472264">
    <property type="component" value="Chromosome 3"/>
</dbReference>
<dbReference type="GO" id="GO:0007165">
    <property type="term" value="P:signal transduction"/>
    <property type="evidence" value="ECO:0007669"/>
    <property type="project" value="InterPro"/>
</dbReference>
<dbReference type="Pfam" id="PF21712">
    <property type="entry name" value="RASSF8-10_RA"/>
    <property type="match status" value="1"/>
</dbReference>
<dbReference type="PANTHER" id="PTHR15286:SF13">
    <property type="entry name" value="RAS ASSOCIATION DOMAIN-CONTAINING PROTEIN 10"/>
    <property type="match status" value="1"/>
</dbReference>
<reference evidence="3" key="3">
    <citation type="submission" date="2025-09" db="UniProtKB">
        <authorList>
            <consortium name="Ensembl"/>
        </authorList>
    </citation>
    <scope>IDENTIFICATION</scope>
</reference>
<evidence type="ECO:0000256" key="1">
    <source>
        <dbReference type="SAM" id="MobiDB-lite"/>
    </source>
</evidence>
<dbReference type="InParanoid" id="A0A665V0N3"/>
<dbReference type="AlphaFoldDB" id="A0A665V0N3"/>
<evidence type="ECO:0000259" key="2">
    <source>
        <dbReference type="PROSITE" id="PS50200"/>
    </source>
</evidence>
<feature type="compositionally biased region" description="Low complexity" evidence="1">
    <location>
        <begin position="412"/>
        <end position="423"/>
    </location>
</feature>
<keyword evidence="4" id="KW-1185">Reference proteome</keyword>
<dbReference type="PROSITE" id="PS50200">
    <property type="entry name" value="RA"/>
    <property type="match status" value="1"/>
</dbReference>
<feature type="region of interest" description="Disordered" evidence="1">
    <location>
        <begin position="401"/>
        <end position="430"/>
    </location>
</feature>
<evidence type="ECO:0000313" key="4">
    <source>
        <dbReference type="Proteomes" id="UP000472264"/>
    </source>
</evidence>
<dbReference type="OrthoDB" id="10034447at2759"/>
<dbReference type="InterPro" id="IPR029071">
    <property type="entry name" value="Ubiquitin-like_domsf"/>
</dbReference>
<dbReference type="InterPro" id="IPR033593">
    <property type="entry name" value="N-RASSF"/>
</dbReference>
<accession>A0A665V0N3</accession>
<sequence length="430" mass="49178">MESEESKISVWVCREEKVVHGLSKHTTCADVVQVLLEDHNSQHGLSAAQFYCIVEKWRGFERVLPNKIKIWRLWVAWGEEQRNVKFVLVKSEASLASCGARSAEARVVLSKQSPCLAKASPRGHMGGISPEKQRRIVRKAFRKLEKINKKKARAAHRDASSAERMETLAHLVVSQDHTIRQQTQRIAELDADIEKCEATVHFDRIKRHGINYVQETYLVDAAAASCPEDEQRCLEEYARRCEEVVRLQEQLWEQDSLLEMLTLQIQEELNLRWKQRRTEALQDEDCAQSAEGRADTVQENELFLEEERIKTQLDVSSYIGLRLNADLKAIRSDLELSQEIYMAREKEMRDLLEKVGTLGIEEGTAREEDCGRGTDDQTGMMSTLEKKSEWLEQARGLSKAHCVNDDDSDTGLSSLHSQDSDSQPVWESLV</sequence>
<dbReference type="InterPro" id="IPR000159">
    <property type="entry name" value="RA_dom"/>
</dbReference>